<dbReference type="KEGG" id="elut:CKA38_14760"/>
<gene>
    <name evidence="2" type="ORF">CKA38_14760</name>
</gene>
<protein>
    <submittedName>
        <fullName evidence="2">Uncharacterized protein</fullName>
    </submittedName>
</protein>
<feature type="region of interest" description="Disordered" evidence="1">
    <location>
        <begin position="62"/>
        <end position="89"/>
    </location>
</feature>
<keyword evidence="3" id="KW-1185">Reference proteome</keyword>
<organism evidence="2 3">
    <name type="scientific">Ereboglobus luteus</name>
    <dbReference type="NCBI Taxonomy" id="1796921"/>
    <lineage>
        <taxon>Bacteria</taxon>
        <taxon>Pseudomonadati</taxon>
        <taxon>Verrucomicrobiota</taxon>
        <taxon>Opitutia</taxon>
        <taxon>Opitutales</taxon>
        <taxon>Opitutaceae</taxon>
        <taxon>Ereboglobus</taxon>
    </lineage>
</organism>
<reference evidence="2 3" key="1">
    <citation type="journal article" date="2018" name="Syst. Appl. Microbiol.">
        <title>Ereboglobus luteus gen. nov. sp. nov. from cockroach guts, and new insights into the oxygen relationship of the genera Opitutus and Didymococcus (Verrucomicrobia: Opitutaceae).</title>
        <authorList>
            <person name="Tegtmeier D."/>
            <person name="Belitz A."/>
            <person name="Radek R."/>
            <person name="Heimerl T."/>
            <person name="Brune A."/>
        </authorList>
    </citation>
    <scope>NUCLEOTIDE SEQUENCE [LARGE SCALE GENOMIC DNA]</scope>
    <source>
        <strain evidence="2 3">Ho45</strain>
    </source>
</reference>
<dbReference type="RefSeq" id="WP_108826252.1">
    <property type="nucleotide sequence ID" value="NZ_CP023004.1"/>
</dbReference>
<sequence>MNLKTLIDETANRADETLDGCTNPSEARSILLELLAAEHPELQQADLRKIAEQVTVILTNEGFFESGPGSGGWGSSDDDDESDGLAEDE</sequence>
<feature type="compositionally biased region" description="Acidic residues" evidence="1">
    <location>
        <begin position="76"/>
        <end position="89"/>
    </location>
</feature>
<evidence type="ECO:0000256" key="1">
    <source>
        <dbReference type="SAM" id="MobiDB-lite"/>
    </source>
</evidence>
<evidence type="ECO:0000313" key="3">
    <source>
        <dbReference type="Proteomes" id="UP000244896"/>
    </source>
</evidence>
<evidence type="ECO:0000313" key="2">
    <source>
        <dbReference type="EMBL" id="AWI10350.1"/>
    </source>
</evidence>
<accession>A0A2U8E6A5</accession>
<dbReference type="Proteomes" id="UP000244896">
    <property type="component" value="Chromosome"/>
</dbReference>
<name>A0A2U8E6A5_9BACT</name>
<dbReference type="EMBL" id="CP023004">
    <property type="protein sequence ID" value="AWI10350.1"/>
    <property type="molecule type" value="Genomic_DNA"/>
</dbReference>
<proteinExistence type="predicted"/>
<dbReference type="AlphaFoldDB" id="A0A2U8E6A5"/>